<sequence length="134" mass="14099">MLEQVMIIEEVRRSPIDVFTPTLVTESAASPLTKTKNTGKTGPPRSIWTLKLSVPAHKKVPPLSFDPAGWLAGWLAGWAGRAGRSKWTDALGGSVSVCWSDSAGLHYLHVSVVTPGMGGAAADGLASLLAPLRL</sequence>
<dbReference type="Proteomes" id="UP000324222">
    <property type="component" value="Unassembled WGS sequence"/>
</dbReference>
<accession>A0A5B7DSQ0</accession>
<proteinExistence type="predicted"/>
<organism evidence="1 2">
    <name type="scientific">Portunus trituberculatus</name>
    <name type="common">Swimming crab</name>
    <name type="synonym">Neptunus trituberculatus</name>
    <dbReference type="NCBI Taxonomy" id="210409"/>
    <lineage>
        <taxon>Eukaryota</taxon>
        <taxon>Metazoa</taxon>
        <taxon>Ecdysozoa</taxon>
        <taxon>Arthropoda</taxon>
        <taxon>Crustacea</taxon>
        <taxon>Multicrustacea</taxon>
        <taxon>Malacostraca</taxon>
        <taxon>Eumalacostraca</taxon>
        <taxon>Eucarida</taxon>
        <taxon>Decapoda</taxon>
        <taxon>Pleocyemata</taxon>
        <taxon>Brachyura</taxon>
        <taxon>Eubrachyura</taxon>
        <taxon>Portunoidea</taxon>
        <taxon>Portunidae</taxon>
        <taxon>Portuninae</taxon>
        <taxon>Portunus</taxon>
    </lineage>
</organism>
<reference evidence="1 2" key="1">
    <citation type="submission" date="2019-05" db="EMBL/GenBank/DDBJ databases">
        <title>Another draft genome of Portunus trituberculatus and its Hox gene families provides insights of decapod evolution.</title>
        <authorList>
            <person name="Jeong J.-H."/>
            <person name="Song I."/>
            <person name="Kim S."/>
            <person name="Choi T."/>
            <person name="Kim D."/>
            <person name="Ryu S."/>
            <person name="Kim W."/>
        </authorList>
    </citation>
    <scope>NUCLEOTIDE SEQUENCE [LARGE SCALE GENOMIC DNA]</scope>
    <source>
        <tissue evidence="1">Muscle</tissue>
    </source>
</reference>
<gene>
    <name evidence="1" type="ORF">E2C01_017103</name>
</gene>
<evidence type="ECO:0000313" key="1">
    <source>
        <dbReference type="EMBL" id="MPC24033.1"/>
    </source>
</evidence>
<dbReference type="AlphaFoldDB" id="A0A5B7DSQ0"/>
<name>A0A5B7DSQ0_PORTR</name>
<protein>
    <submittedName>
        <fullName evidence="1">Uncharacterized protein</fullName>
    </submittedName>
</protein>
<dbReference type="EMBL" id="VSRR010001281">
    <property type="protein sequence ID" value="MPC24033.1"/>
    <property type="molecule type" value="Genomic_DNA"/>
</dbReference>
<evidence type="ECO:0000313" key="2">
    <source>
        <dbReference type="Proteomes" id="UP000324222"/>
    </source>
</evidence>
<comment type="caution">
    <text evidence="1">The sequence shown here is derived from an EMBL/GenBank/DDBJ whole genome shotgun (WGS) entry which is preliminary data.</text>
</comment>
<keyword evidence="2" id="KW-1185">Reference proteome</keyword>